<dbReference type="PANTHER" id="PTHR30472">
    <property type="entry name" value="FERRIC ENTEROBACTIN TRANSPORT SYSTEM PERMEASE PROTEIN"/>
    <property type="match status" value="1"/>
</dbReference>
<dbReference type="InterPro" id="IPR000522">
    <property type="entry name" value="ABC_transptr_permease_BtuC"/>
</dbReference>
<dbReference type="Pfam" id="PF01032">
    <property type="entry name" value="FecCD"/>
    <property type="match status" value="1"/>
</dbReference>
<accession>A0AAV4LI09</accession>
<protein>
    <submittedName>
        <fullName evidence="9">Corrinoid ABC transporter permease</fullName>
    </submittedName>
</protein>
<evidence type="ECO:0000313" key="9">
    <source>
        <dbReference type="EMBL" id="GIM47393.1"/>
    </source>
</evidence>
<evidence type="ECO:0000256" key="8">
    <source>
        <dbReference type="SAM" id="Phobius"/>
    </source>
</evidence>
<dbReference type="AlphaFoldDB" id="A0AAV4LI09"/>
<proteinExistence type="inferred from homology"/>
<comment type="subcellular location">
    <subcellularLocation>
        <location evidence="1">Cell membrane</location>
        <topology evidence="1">Multi-pass membrane protein</topology>
    </subcellularLocation>
</comment>
<dbReference type="CDD" id="cd06550">
    <property type="entry name" value="TM_ABC_iron-siderophores_like"/>
    <property type="match status" value="1"/>
</dbReference>
<feature type="transmembrane region" description="Helical" evidence="8">
    <location>
        <begin position="70"/>
        <end position="87"/>
    </location>
</feature>
<feature type="transmembrane region" description="Helical" evidence="8">
    <location>
        <begin position="202"/>
        <end position="219"/>
    </location>
</feature>
<dbReference type="GO" id="GO:0005886">
    <property type="term" value="C:plasma membrane"/>
    <property type="evidence" value="ECO:0007669"/>
    <property type="project" value="UniProtKB-SubCell"/>
</dbReference>
<feature type="transmembrane region" description="Helical" evidence="8">
    <location>
        <begin position="99"/>
        <end position="119"/>
    </location>
</feature>
<evidence type="ECO:0000256" key="1">
    <source>
        <dbReference type="ARBA" id="ARBA00004651"/>
    </source>
</evidence>
<keyword evidence="5 8" id="KW-0812">Transmembrane</keyword>
<evidence type="ECO:0000256" key="3">
    <source>
        <dbReference type="ARBA" id="ARBA00022448"/>
    </source>
</evidence>
<dbReference type="EMBL" id="BOQE01000001">
    <property type="protein sequence ID" value="GIM47393.1"/>
    <property type="molecule type" value="Genomic_DNA"/>
</dbReference>
<feature type="transmembrane region" description="Helical" evidence="8">
    <location>
        <begin position="287"/>
        <end position="309"/>
    </location>
</feature>
<keyword evidence="10" id="KW-1185">Reference proteome</keyword>
<evidence type="ECO:0000256" key="6">
    <source>
        <dbReference type="ARBA" id="ARBA00022989"/>
    </source>
</evidence>
<keyword evidence="4" id="KW-1003">Cell membrane</keyword>
<evidence type="ECO:0000256" key="5">
    <source>
        <dbReference type="ARBA" id="ARBA00022692"/>
    </source>
</evidence>
<evidence type="ECO:0000256" key="7">
    <source>
        <dbReference type="ARBA" id="ARBA00023136"/>
    </source>
</evidence>
<dbReference type="SUPFAM" id="SSF81345">
    <property type="entry name" value="ABC transporter involved in vitamin B12 uptake, BtuC"/>
    <property type="match status" value="1"/>
</dbReference>
<evidence type="ECO:0000256" key="2">
    <source>
        <dbReference type="ARBA" id="ARBA00007935"/>
    </source>
</evidence>
<dbReference type="Proteomes" id="UP001057291">
    <property type="component" value="Unassembled WGS sequence"/>
</dbReference>
<organism evidence="9 10">
    <name type="scientific">Collibacillus ludicampi</name>
    <dbReference type="NCBI Taxonomy" id="2771369"/>
    <lineage>
        <taxon>Bacteria</taxon>
        <taxon>Bacillati</taxon>
        <taxon>Bacillota</taxon>
        <taxon>Bacilli</taxon>
        <taxon>Bacillales</taxon>
        <taxon>Alicyclobacillaceae</taxon>
        <taxon>Collibacillus</taxon>
    </lineage>
</organism>
<dbReference type="RefSeq" id="WP_282200375.1">
    <property type="nucleotide sequence ID" value="NZ_BOQE01000001.1"/>
</dbReference>
<dbReference type="InterPro" id="IPR037294">
    <property type="entry name" value="ABC_BtuC-like"/>
</dbReference>
<feature type="transmembrane region" description="Helical" evidence="8">
    <location>
        <begin position="159"/>
        <end position="182"/>
    </location>
</feature>
<comment type="similarity">
    <text evidence="2">Belongs to the binding-protein-dependent transport system permease family. FecCD subfamily.</text>
</comment>
<dbReference type="PANTHER" id="PTHR30472:SF25">
    <property type="entry name" value="ABC TRANSPORTER PERMEASE PROTEIN MJ0876-RELATED"/>
    <property type="match status" value="1"/>
</dbReference>
<reference evidence="9" key="1">
    <citation type="journal article" date="2023" name="Int. J. Syst. Evol. Microbiol.">
        <title>Collibacillus ludicampi gen. nov., sp. nov., a new soil bacterium of the family Alicyclobacillaceae.</title>
        <authorList>
            <person name="Jojima T."/>
            <person name="Ioku Y."/>
            <person name="Fukuta Y."/>
            <person name="Shirasaka N."/>
            <person name="Matsumura Y."/>
            <person name="Mori M."/>
        </authorList>
    </citation>
    <scope>NUCLEOTIDE SEQUENCE</scope>
    <source>
        <strain evidence="9">TP075</strain>
    </source>
</reference>
<keyword evidence="7 8" id="KW-0472">Membrane</keyword>
<name>A0AAV4LI09_9BACL</name>
<feature type="transmembrane region" description="Helical" evidence="8">
    <location>
        <begin position="125"/>
        <end position="147"/>
    </location>
</feature>
<dbReference type="GO" id="GO:0022857">
    <property type="term" value="F:transmembrane transporter activity"/>
    <property type="evidence" value="ECO:0007669"/>
    <property type="project" value="InterPro"/>
</dbReference>
<evidence type="ECO:0000256" key="4">
    <source>
        <dbReference type="ARBA" id="ARBA00022475"/>
    </source>
</evidence>
<keyword evidence="6 8" id="KW-1133">Transmembrane helix</keyword>
<dbReference type="Gene3D" id="1.10.3470.10">
    <property type="entry name" value="ABC transporter involved in vitamin B12 uptake, BtuC"/>
    <property type="match status" value="1"/>
</dbReference>
<comment type="caution">
    <text evidence="9">The sequence shown here is derived from an EMBL/GenBank/DDBJ whole genome shotgun (WGS) entry which is preliminary data.</text>
</comment>
<feature type="transmembrane region" description="Helical" evidence="8">
    <location>
        <begin position="316"/>
        <end position="336"/>
    </location>
</feature>
<feature type="transmembrane region" description="Helical" evidence="8">
    <location>
        <begin position="248"/>
        <end position="275"/>
    </location>
</feature>
<dbReference type="FunFam" id="1.10.3470.10:FF:000001">
    <property type="entry name" value="Vitamin B12 ABC transporter permease BtuC"/>
    <property type="match status" value="1"/>
</dbReference>
<keyword evidence="3" id="KW-0813">Transport</keyword>
<evidence type="ECO:0000313" key="10">
    <source>
        <dbReference type="Proteomes" id="UP001057291"/>
    </source>
</evidence>
<gene>
    <name evidence="9" type="ORF">DNHGIG_29420</name>
</gene>
<dbReference type="GO" id="GO:0033214">
    <property type="term" value="P:siderophore-iron import into cell"/>
    <property type="evidence" value="ECO:0007669"/>
    <property type="project" value="TreeGrafter"/>
</dbReference>
<sequence>MKTKGFLVLLTAALFFFVLLLAIAVGSISIPFSHVVSYLLYHVPFGDRFVTPNWSQTEEVILSHIRIPRTFLGLIVGASLSVAGVGYQGVLRNPLADPYILGVSAGASVGAASVIGLGIEGNALGLFAVPVAAFLGACAALWLVLTLGRIGPTLRMETLILAGVVVNALFGAVLTLILWLTPGNAAQQIIWWMIGSLSLRDWHYTWISLPLLLVAWMWIASYSRDLNALALGDLQAESLGIRVERTKWTLLIISSLLAASAVAVSGIIGFVGLVVPHMIRLIFGADHRMLVILAGIGGGIFLVLCDLVARVIFSPVELSIGVVTALLGAPFFAYLLRARKQGGIL</sequence>